<proteinExistence type="predicted"/>
<gene>
    <name evidence="2" type="ORF">B4110_0379</name>
</gene>
<name>A0A150MAS3_9BACL</name>
<protein>
    <recommendedName>
        <fullName evidence="4">Zinc-finger domain-containing protein</fullName>
    </recommendedName>
</protein>
<keyword evidence="1" id="KW-0472">Membrane</keyword>
<organism evidence="2 3">
    <name type="scientific">Parageobacillus toebii</name>
    <dbReference type="NCBI Taxonomy" id="153151"/>
    <lineage>
        <taxon>Bacteria</taxon>
        <taxon>Bacillati</taxon>
        <taxon>Bacillota</taxon>
        <taxon>Bacilli</taxon>
        <taxon>Bacillales</taxon>
        <taxon>Anoxybacillaceae</taxon>
        <taxon>Parageobacillus</taxon>
    </lineage>
</organism>
<evidence type="ECO:0008006" key="4">
    <source>
        <dbReference type="Google" id="ProtNLM"/>
    </source>
</evidence>
<evidence type="ECO:0000313" key="3">
    <source>
        <dbReference type="Proteomes" id="UP000075324"/>
    </source>
</evidence>
<dbReference type="PATRIC" id="fig|153151.4.peg.2398"/>
<dbReference type="RefSeq" id="WP_062679307.1">
    <property type="nucleotide sequence ID" value="NZ_LQYW01000188.1"/>
</dbReference>
<comment type="caution">
    <text evidence="2">The sequence shown here is derived from an EMBL/GenBank/DDBJ whole genome shotgun (WGS) entry which is preliminary data.</text>
</comment>
<keyword evidence="1" id="KW-0812">Transmembrane</keyword>
<evidence type="ECO:0000256" key="1">
    <source>
        <dbReference type="SAM" id="Phobius"/>
    </source>
</evidence>
<dbReference type="EMBL" id="LQYW01000188">
    <property type="protein sequence ID" value="KYD21536.1"/>
    <property type="molecule type" value="Genomic_DNA"/>
</dbReference>
<evidence type="ECO:0000313" key="2">
    <source>
        <dbReference type="EMBL" id="KYD21536.1"/>
    </source>
</evidence>
<reference evidence="2 3" key="1">
    <citation type="submission" date="2016-01" db="EMBL/GenBank/DDBJ databases">
        <title>Draft Genome Sequences of Seven Thermophilic Sporeformers Isolated from Foods.</title>
        <authorList>
            <person name="Berendsen E.M."/>
            <person name="Wells-Bennik M.H."/>
            <person name="Krawcyk A.O."/>
            <person name="De Jong A."/>
            <person name="Holsappel S."/>
            <person name="Eijlander R.T."/>
            <person name="Kuipers O.P."/>
        </authorList>
    </citation>
    <scope>NUCLEOTIDE SEQUENCE [LARGE SCALE GENOMIC DNA]</scope>
    <source>
        <strain evidence="2 3">B4110</strain>
    </source>
</reference>
<feature type="transmembrane region" description="Helical" evidence="1">
    <location>
        <begin position="85"/>
        <end position="107"/>
    </location>
</feature>
<sequence length="150" mass="17209">MSHYTNEEWRQFICDVLPEEKREEMESHLYSCDQCLAVYMELIEENASDLPNPSDEAVSADVILAQVEQYKKPKRTKQTQTKQKLLHYGIAAAITIGFMSSGIFQLVTNAGVVGTDLSGNRPAYTEQWMDKTLSFLDWLKVNQKEEVNNR</sequence>
<dbReference type="AlphaFoldDB" id="A0A150MAS3"/>
<dbReference type="Proteomes" id="UP000075324">
    <property type="component" value="Unassembled WGS sequence"/>
</dbReference>
<keyword evidence="1" id="KW-1133">Transmembrane helix</keyword>
<accession>A0A150MAS3</accession>